<evidence type="ECO:0000256" key="4">
    <source>
        <dbReference type="SAM" id="SignalP"/>
    </source>
</evidence>
<dbReference type="GO" id="GO:0004190">
    <property type="term" value="F:aspartic-type endopeptidase activity"/>
    <property type="evidence" value="ECO:0007669"/>
    <property type="project" value="InterPro"/>
</dbReference>
<dbReference type="PANTHER" id="PTHR47966:SF51">
    <property type="entry name" value="BETA-SITE APP-CLEAVING ENZYME, ISOFORM A-RELATED"/>
    <property type="match status" value="1"/>
</dbReference>
<evidence type="ECO:0000256" key="3">
    <source>
        <dbReference type="SAM" id="MobiDB-lite"/>
    </source>
</evidence>
<name>A0AA38L3P1_9AGAR</name>
<dbReference type="InterPro" id="IPR034164">
    <property type="entry name" value="Pepsin-like_dom"/>
</dbReference>
<feature type="active site" evidence="2">
    <location>
        <position position="93"/>
    </location>
</feature>
<organism evidence="6 7">
    <name type="scientific">Lentinula aff. detonsa</name>
    <dbReference type="NCBI Taxonomy" id="2804958"/>
    <lineage>
        <taxon>Eukaryota</taxon>
        <taxon>Fungi</taxon>
        <taxon>Dikarya</taxon>
        <taxon>Basidiomycota</taxon>
        <taxon>Agaricomycotina</taxon>
        <taxon>Agaricomycetes</taxon>
        <taxon>Agaricomycetidae</taxon>
        <taxon>Agaricales</taxon>
        <taxon>Marasmiineae</taxon>
        <taxon>Omphalotaceae</taxon>
        <taxon>Lentinula</taxon>
    </lineage>
</organism>
<proteinExistence type="inferred from homology"/>
<dbReference type="Gene3D" id="2.40.70.10">
    <property type="entry name" value="Acid Proteases"/>
    <property type="match status" value="2"/>
</dbReference>
<sequence>MRLSPLLQSSSVVLFLHLTATFSFALPVANVPNHDPVERRAGGFDLSFQRIKTRSLSRRDGEVTGEIGLGDNSDLLYTVPIQLGLTLTSVHLDTGSSDLWVTTDACTAASCGTLTTPSYPMSSFNASGSSVTMNYGDSTTGTKASGPIGFETATLAGIAIQSQLFAAVNATTNTVVQDGAAGIFGLGFPAGSDIQAAVVEAQSGPLKPTDNFVEDTYKYGPLLARIASTSDGLEDDVFSISLQRSEIDVGNDNGTLTIGKLPDGVDNSSLTWVPVRLYSPSEGGLSPPTFASDEVYPFRWEIDIDSVYLDGKLLSNSAVPATGGVDNNRVSALIDTGNSLIRGPSDVVNSILTTVSPSYNPTSQNSLPILDCTAAHTLAFQIGGKMFPVDPRDFISDTKATNTKTCQANSVVATDPPGVGALFRWSLGDPFLKSTLVAFHYGNLTHPSVDPPRIGFMSMVPENSDALLTQAVEDAQNAGSFEATSESAPTASAAAEAKSAITIVPTAAAFASATSASSTSASATLTVSSTNTGSGSSGSSDAPQPTQSAGSPKASNAAGSLRLDDGRLLLSLCQPKAEGLSNWITTIMATRTWSVVLSVGISVAVTILM</sequence>
<keyword evidence="7" id="KW-1185">Reference proteome</keyword>
<dbReference type="Pfam" id="PF00026">
    <property type="entry name" value="Asp"/>
    <property type="match status" value="1"/>
</dbReference>
<feature type="domain" description="Peptidase A1" evidence="5">
    <location>
        <begin position="77"/>
        <end position="457"/>
    </location>
</feature>
<accession>A0AA38L3P1</accession>
<dbReference type="GO" id="GO:0006508">
    <property type="term" value="P:proteolysis"/>
    <property type="evidence" value="ECO:0007669"/>
    <property type="project" value="InterPro"/>
</dbReference>
<feature type="active site" evidence="2">
    <location>
        <position position="335"/>
    </location>
</feature>
<dbReference type="Proteomes" id="UP001163798">
    <property type="component" value="Unassembled WGS sequence"/>
</dbReference>
<dbReference type="InterPro" id="IPR021109">
    <property type="entry name" value="Peptidase_aspartic_dom_sf"/>
</dbReference>
<dbReference type="InterPro" id="IPR001461">
    <property type="entry name" value="Aspartic_peptidase_A1"/>
</dbReference>
<dbReference type="EMBL" id="MU793396">
    <property type="protein sequence ID" value="KAJ3783967.1"/>
    <property type="molecule type" value="Genomic_DNA"/>
</dbReference>
<dbReference type="CDD" id="cd05471">
    <property type="entry name" value="pepsin_like"/>
    <property type="match status" value="1"/>
</dbReference>
<evidence type="ECO:0000313" key="7">
    <source>
        <dbReference type="Proteomes" id="UP001163798"/>
    </source>
</evidence>
<reference evidence="6" key="1">
    <citation type="submission" date="2022-08" db="EMBL/GenBank/DDBJ databases">
        <authorList>
            <consortium name="DOE Joint Genome Institute"/>
            <person name="Min B."/>
            <person name="Riley R."/>
            <person name="Sierra-Patev S."/>
            <person name="Naranjo-Ortiz M."/>
            <person name="Looney B."/>
            <person name="Konkel Z."/>
            <person name="Slot J.C."/>
            <person name="Sakamoto Y."/>
            <person name="Steenwyk J.L."/>
            <person name="Rokas A."/>
            <person name="Carro J."/>
            <person name="Camarero S."/>
            <person name="Ferreira P."/>
            <person name="Molpeceres G."/>
            <person name="Ruiz-Duenas F.J."/>
            <person name="Serrano A."/>
            <person name="Henrissat B."/>
            <person name="Drula E."/>
            <person name="Hughes K.W."/>
            <person name="Mata J.L."/>
            <person name="Ishikawa N.K."/>
            <person name="Vargas-Isla R."/>
            <person name="Ushijima S."/>
            <person name="Smith C.A."/>
            <person name="Ahrendt S."/>
            <person name="Andreopoulos W."/>
            <person name="He G."/>
            <person name="Labutti K."/>
            <person name="Lipzen A."/>
            <person name="Ng V."/>
            <person name="Sandor L."/>
            <person name="Barry K."/>
            <person name="Martinez A.T."/>
            <person name="Xiao Y."/>
            <person name="Gibbons J.G."/>
            <person name="Terashima K."/>
            <person name="Hibbett D.S."/>
            <person name="Grigoriev I.V."/>
        </authorList>
    </citation>
    <scope>NUCLEOTIDE SEQUENCE</scope>
    <source>
        <strain evidence="6">TFB10291</strain>
    </source>
</reference>
<feature type="compositionally biased region" description="Polar residues" evidence="3">
    <location>
        <begin position="541"/>
        <end position="557"/>
    </location>
</feature>
<gene>
    <name evidence="6" type="ORF">GGU10DRAFT_272399</name>
</gene>
<dbReference type="InterPro" id="IPR033121">
    <property type="entry name" value="PEPTIDASE_A1"/>
</dbReference>
<dbReference type="PANTHER" id="PTHR47966">
    <property type="entry name" value="BETA-SITE APP-CLEAVING ENZYME, ISOFORM A-RELATED"/>
    <property type="match status" value="1"/>
</dbReference>
<dbReference type="PROSITE" id="PS51767">
    <property type="entry name" value="PEPTIDASE_A1"/>
    <property type="match status" value="1"/>
</dbReference>
<dbReference type="SUPFAM" id="SSF50630">
    <property type="entry name" value="Acid proteases"/>
    <property type="match status" value="1"/>
</dbReference>
<feature type="chain" id="PRO_5041352715" evidence="4">
    <location>
        <begin position="26"/>
        <end position="609"/>
    </location>
</feature>
<feature type="region of interest" description="Disordered" evidence="3">
    <location>
        <begin position="526"/>
        <end position="557"/>
    </location>
</feature>
<keyword evidence="4" id="KW-0732">Signal</keyword>
<dbReference type="PRINTS" id="PR00792">
    <property type="entry name" value="PEPSIN"/>
</dbReference>
<feature type="signal peptide" evidence="4">
    <location>
        <begin position="1"/>
        <end position="25"/>
    </location>
</feature>
<comment type="similarity">
    <text evidence="1">Belongs to the peptidase A1 family.</text>
</comment>
<evidence type="ECO:0000256" key="2">
    <source>
        <dbReference type="PIRSR" id="PIRSR601461-1"/>
    </source>
</evidence>
<dbReference type="AlphaFoldDB" id="A0AA38L3P1"/>
<protein>
    <submittedName>
        <fullName evidence="6">Aspartic peptidase domain-containing protein</fullName>
    </submittedName>
</protein>
<evidence type="ECO:0000256" key="1">
    <source>
        <dbReference type="ARBA" id="ARBA00007447"/>
    </source>
</evidence>
<evidence type="ECO:0000259" key="5">
    <source>
        <dbReference type="PROSITE" id="PS51767"/>
    </source>
</evidence>
<evidence type="ECO:0000313" key="6">
    <source>
        <dbReference type="EMBL" id="KAJ3783967.1"/>
    </source>
</evidence>
<feature type="compositionally biased region" description="Low complexity" evidence="3">
    <location>
        <begin position="526"/>
        <end position="540"/>
    </location>
</feature>
<comment type="caution">
    <text evidence="6">The sequence shown here is derived from an EMBL/GenBank/DDBJ whole genome shotgun (WGS) entry which is preliminary data.</text>
</comment>